<evidence type="ECO:0000313" key="6">
    <source>
        <dbReference type="Proteomes" id="UP000295717"/>
    </source>
</evidence>
<comment type="catalytic activity">
    <reaction evidence="1">
        <text>GMP + diphosphate = guanine + 5-phospho-alpha-D-ribose 1-diphosphate</text>
        <dbReference type="Rhea" id="RHEA:25424"/>
        <dbReference type="ChEBI" id="CHEBI:16235"/>
        <dbReference type="ChEBI" id="CHEBI:33019"/>
        <dbReference type="ChEBI" id="CHEBI:58017"/>
        <dbReference type="ChEBI" id="CHEBI:58115"/>
        <dbReference type="EC" id="2.4.2.8"/>
    </reaction>
    <physiologicalReaction direction="right-to-left" evidence="1">
        <dbReference type="Rhea" id="RHEA:25426"/>
    </physiologicalReaction>
</comment>
<keyword evidence="5" id="KW-0808">Transferase</keyword>
<dbReference type="SUPFAM" id="SSF53271">
    <property type="entry name" value="PRTase-like"/>
    <property type="match status" value="1"/>
</dbReference>
<dbReference type="PANTHER" id="PTHR43340:SF1">
    <property type="entry name" value="HYPOXANTHINE PHOSPHORIBOSYLTRANSFERASE"/>
    <property type="match status" value="1"/>
</dbReference>
<keyword evidence="3" id="KW-0812">Transmembrane</keyword>
<keyword evidence="5" id="KW-0328">Glycosyltransferase</keyword>
<evidence type="ECO:0000259" key="4">
    <source>
        <dbReference type="Pfam" id="PF00156"/>
    </source>
</evidence>
<accession>A0A4R3N1Q3</accession>
<reference evidence="5 6" key="1">
    <citation type="submission" date="2019-03" db="EMBL/GenBank/DDBJ databases">
        <title>Genomic Encyclopedia of Type Strains, Phase IV (KMG-IV): sequencing the most valuable type-strain genomes for metagenomic binning, comparative biology and taxonomic classification.</title>
        <authorList>
            <person name="Goeker M."/>
        </authorList>
    </citation>
    <scope>NUCLEOTIDE SEQUENCE [LARGE SCALE GENOMIC DNA]</scope>
    <source>
        <strain evidence="5 6">DSM 13587</strain>
    </source>
</reference>
<dbReference type="Gene3D" id="3.40.50.2020">
    <property type="match status" value="1"/>
</dbReference>
<organism evidence="5 6">
    <name type="scientific">Thiobaca trueperi</name>
    <dbReference type="NCBI Taxonomy" id="127458"/>
    <lineage>
        <taxon>Bacteria</taxon>
        <taxon>Pseudomonadati</taxon>
        <taxon>Pseudomonadota</taxon>
        <taxon>Gammaproteobacteria</taxon>
        <taxon>Chromatiales</taxon>
        <taxon>Chromatiaceae</taxon>
        <taxon>Thiobaca</taxon>
    </lineage>
</organism>
<dbReference type="NCBIfam" id="NF006605">
    <property type="entry name" value="PRK09162.1"/>
    <property type="match status" value="1"/>
</dbReference>
<sequence length="183" mass="20099">MKLDANQYAGVAERADCLATAQDMEAALDRMAADLTARLADKDPLVLCVMTGAVIVAGLLLPRLNFQLRIDYIHASRYQGATSGGEIAWRYRPSAAIRGEHILVLDDILDEGITLEQIVRACHEDGAASVQTAVLVEKRRPHQCEADVVGIQVADRYLYGYGLDYKNYFRNAPGIYAVAETDI</sequence>
<comment type="caution">
    <text evidence="5">The sequence shown here is derived from an EMBL/GenBank/DDBJ whole genome shotgun (WGS) entry which is preliminary data.</text>
</comment>
<dbReference type="EMBL" id="SMAO01000005">
    <property type="protein sequence ID" value="TCT20569.1"/>
    <property type="molecule type" value="Genomic_DNA"/>
</dbReference>
<dbReference type="CDD" id="cd06223">
    <property type="entry name" value="PRTases_typeI"/>
    <property type="match status" value="1"/>
</dbReference>
<proteinExistence type="predicted"/>
<dbReference type="GO" id="GO:0004422">
    <property type="term" value="F:hypoxanthine phosphoribosyltransferase activity"/>
    <property type="evidence" value="ECO:0007669"/>
    <property type="project" value="TreeGrafter"/>
</dbReference>
<dbReference type="OrthoDB" id="9802824at2"/>
<keyword evidence="3" id="KW-0472">Membrane</keyword>
<comment type="catalytic activity">
    <reaction evidence="2">
        <text>IMP + diphosphate = hypoxanthine + 5-phospho-alpha-D-ribose 1-diphosphate</text>
        <dbReference type="Rhea" id="RHEA:17973"/>
        <dbReference type="ChEBI" id="CHEBI:17368"/>
        <dbReference type="ChEBI" id="CHEBI:33019"/>
        <dbReference type="ChEBI" id="CHEBI:58017"/>
        <dbReference type="ChEBI" id="CHEBI:58053"/>
        <dbReference type="EC" id="2.4.2.8"/>
    </reaction>
    <physiologicalReaction direction="right-to-left" evidence="2">
        <dbReference type="Rhea" id="RHEA:17975"/>
    </physiologicalReaction>
</comment>
<name>A0A4R3N1Q3_9GAMM</name>
<dbReference type="Proteomes" id="UP000295717">
    <property type="component" value="Unassembled WGS sequence"/>
</dbReference>
<dbReference type="RefSeq" id="WP_132977197.1">
    <property type="nucleotide sequence ID" value="NZ_SMAO01000005.1"/>
</dbReference>
<feature type="domain" description="Phosphoribosyltransferase" evidence="4">
    <location>
        <begin position="19"/>
        <end position="140"/>
    </location>
</feature>
<dbReference type="GO" id="GO:0032263">
    <property type="term" value="P:GMP salvage"/>
    <property type="evidence" value="ECO:0007669"/>
    <property type="project" value="TreeGrafter"/>
</dbReference>
<dbReference type="GO" id="GO:0000287">
    <property type="term" value="F:magnesium ion binding"/>
    <property type="evidence" value="ECO:0007669"/>
    <property type="project" value="TreeGrafter"/>
</dbReference>
<keyword evidence="3" id="KW-1133">Transmembrane helix</keyword>
<dbReference type="AlphaFoldDB" id="A0A4R3N1Q3"/>
<dbReference type="GO" id="GO:0046100">
    <property type="term" value="P:hypoxanthine metabolic process"/>
    <property type="evidence" value="ECO:0007669"/>
    <property type="project" value="TreeGrafter"/>
</dbReference>
<dbReference type="PANTHER" id="PTHR43340">
    <property type="entry name" value="HYPOXANTHINE-GUANINE PHOSPHORIBOSYLTRANSFERASE"/>
    <property type="match status" value="1"/>
</dbReference>
<dbReference type="GO" id="GO:0006178">
    <property type="term" value="P:guanine salvage"/>
    <property type="evidence" value="ECO:0007669"/>
    <property type="project" value="TreeGrafter"/>
</dbReference>
<dbReference type="InterPro" id="IPR000836">
    <property type="entry name" value="PRTase_dom"/>
</dbReference>
<dbReference type="Pfam" id="PF00156">
    <property type="entry name" value="Pribosyltran"/>
    <property type="match status" value="1"/>
</dbReference>
<evidence type="ECO:0000256" key="3">
    <source>
        <dbReference type="SAM" id="Phobius"/>
    </source>
</evidence>
<feature type="transmembrane region" description="Helical" evidence="3">
    <location>
        <begin position="44"/>
        <end position="61"/>
    </location>
</feature>
<gene>
    <name evidence="5" type="ORF">EDC35_1057</name>
</gene>
<protein>
    <submittedName>
        <fullName evidence="5">Hypoxanthine phosphoribosyltransferase</fullName>
    </submittedName>
</protein>
<dbReference type="InterPro" id="IPR029057">
    <property type="entry name" value="PRTase-like"/>
</dbReference>
<dbReference type="GO" id="GO:0032264">
    <property type="term" value="P:IMP salvage"/>
    <property type="evidence" value="ECO:0007669"/>
    <property type="project" value="TreeGrafter"/>
</dbReference>
<dbReference type="GO" id="GO:0005829">
    <property type="term" value="C:cytosol"/>
    <property type="evidence" value="ECO:0007669"/>
    <property type="project" value="TreeGrafter"/>
</dbReference>
<evidence type="ECO:0000313" key="5">
    <source>
        <dbReference type="EMBL" id="TCT20569.1"/>
    </source>
</evidence>
<dbReference type="InterPro" id="IPR050408">
    <property type="entry name" value="HGPRT"/>
</dbReference>
<evidence type="ECO:0000256" key="2">
    <source>
        <dbReference type="ARBA" id="ARBA00049402"/>
    </source>
</evidence>
<evidence type="ECO:0000256" key="1">
    <source>
        <dbReference type="ARBA" id="ARBA00048811"/>
    </source>
</evidence>
<keyword evidence="6" id="KW-1185">Reference proteome</keyword>